<dbReference type="EC" id="4.2.1.17" evidence="4"/>
<keyword evidence="5" id="KW-1185">Reference proteome</keyword>
<reference evidence="4 5" key="1">
    <citation type="journal article" date="2023" name="Microbiol. Resour. Announc.">
        <title>Complete Genome Sequence of Mycobacterium wuenschmanii, a novel Nontuberculous Mycobacterium Isolated from a captive population of Amazon Milk Frogs.</title>
        <authorList>
            <person name="Hicks J."/>
            <person name="Zeineldin M."/>
            <person name="Ward H."/>
            <person name="Wuenschmann A."/>
            <person name="Camp P."/>
            <person name="Farrell D."/>
            <person name="Lehman K."/>
            <person name="Thacker T."/>
            <person name="Cuthbert E."/>
        </authorList>
    </citation>
    <scope>NUCLEOTIDE SEQUENCE [LARGE SCALE GENOMIC DNA]</scope>
    <source>
        <strain evidence="4 5">Wuenschmanii</strain>
    </source>
</reference>
<dbReference type="InterPro" id="IPR001753">
    <property type="entry name" value="Enoyl-CoA_hydra/iso"/>
</dbReference>
<name>A0ABY8VYG5_9MYCO</name>
<dbReference type="PANTHER" id="PTHR11941">
    <property type="entry name" value="ENOYL-COA HYDRATASE-RELATED"/>
    <property type="match status" value="1"/>
</dbReference>
<comment type="similarity">
    <text evidence="1">Belongs to the enoyl-CoA hydratase/isomerase family.</text>
</comment>
<dbReference type="EMBL" id="CP126981">
    <property type="protein sequence ID" value="WIM88136.1"/>
    <property type="molecule type" value="Genomic_DNA"/>
</dbReference>
<dbReference type="Pfam" id="PF00378">
    <property type="entry name" value="ECH_1"/>
    <property type="match status" value="1"/>
</dbReference>
<gene>
    <name evidence="4" type="ORF">PT015_01000</name>
</gene>
<proteinExistence type="inferred from homology"/>
<dbReference type="InterPro" id="IPR029045">
    <property type="entry name" value="ClpP/crotonase-like_dom_sf"/>
</dbReference>
<organism evidence="4 5">
    <name type="scientific">Candidatus Mycobacterium wuenschmannii</name>
    <dbReference type="NCBI Taxonomy" id="3027808"/>
    <lineage>
        <taxon>Bacteria</taxon>
        <taxon>Bacillati</taxon>
        <taxon>Actinomycetota</taxon>
        <taxon>Actinomycetes</taxon>
        <taxon>Mycobacteriales</taxon>
        <taxon>Mycobacteriaceae</taxon>
        <taxon>Mycobacterium</taxon>
    </lineage>
</organism>
<evidence type="ECO:0000313" key="5">
    <source>
        <dbReference type="Proteomes" id="UP001236585"/>
    </source>
</evidence>
<dbReference type="CDD" id="cd06558">
    <property type="entry name" value="crotonase-like"/>
    <property type="match status" value="1"/>
</dbReference>
<dbReference type="PANTHER" id="PTHR11941:SF169">
    <property type="entry name" value="(7AS)-7A-METHYL-1,5-DIOXO-2,3,5,6,7,7A-HEXAHYDRO-1H-INDENE-CARBOXYL-COA HYDROLASE"/>
    <property type="match status" value="1"/>
</dbReference>
<dbReference type="Gene3D" id="3.90.226.10">
    <property type="entry name" value="2-enoyl-CoA Hydratase, Chain A, domain 1"/>
    <property type="match status" value="1"/>
</dbReference>
<dbReference type="NCBIfam" id="NF004524">
    <property type="entry name" value="PRK05869.1"/>
    <property type="match status" value="1"/>
</dbReference>
<dbReference type="Proteomes" id="UP001236585">
    <property type="component" value="Chromosome"/>
</dbReference>
<keyword evidence="3 4" id="KW-0456">Lyase</keyword>
<sequence>MASVSEFVSIHADPDRPGVGTIVLSRPPTNALTRQVYREIEHAAAAVSHRDDIASVILFGGHEIFSAGDDMPQLRTLTASEADSWLRVHRAAVDAVAAIPKPTVAAITGYALGAGLGLALAADWRVSGDNVRFGATEILAGLVPDGDGMARLARTVGISKAKELVYSGRFFGAEEAQELGIVDEMVAPDGVYDAAAAWASRFVDAPHAALAAAKAGIDDLSTLAPAERWDAERRRYLEVFDAILREPTAQSTSPGGRA</sequence>
<evidence type="ECO:0000256" key="2">
    <source>
        <dbReference type="ARBA" id="ARBA00023098"/>
    </source>
</evidence>
<dbReference type="SUPFAM" id="SSF52096">
    <property type="entry name" value="ClpP/crotonase"/>
    <property type="match status" value="1"/>
</dbReference>
<protein>
    <submittedName>
        <fullName evidence="4">Enoyl-CoA hydratase</fullName>
        <ecNumber evidence="4">4.2.1.17</ecNumber>
    </submittedName>
</protein>
<keyword evidence="2" id="KW-0443">Lipid metabolism</keyword>
<accession>A0ABY8VYG5</accession>
<evidence type="ECO:0000313" key="4">
    <source>
        <dbReference type="EMBL" id="WIM88136.1"/>
    </source>
</evidence>
<dbReference type="GO" id="GO:0004300">
    <property type="term" value="F:enoyl-CoA hydratase activity"/>
    <property type="evidence" value="ECO:0007669"/>
    <property type="project" value="UniProtKB-EC"/>
</dbReference>
<evidence type="ECO:0000256" key="1">
    <source>
        <dbReference type="ARBA" id="ARBA00005254"/>
    </source>
</evidence>
<dbReference type="Gene3D" id="1.10.12.10">
    <property type="entry name" value="Lyase 2-enoyl-coa Hydratase, Chain A, domain 2"/>
    <property type="match status" value="1"/>
</dbReference>
<dbReference type="InterPro" id="IPR014748">
    <property type="entry name" value="Enoyl-CoA_hydra_C"/>
</dbReference>
<evidence type="ECO:0000256" key="3">
    <source>
        <dbReference type="ARBA" id="ARBA00023239"/>
    </source>
</evidence>